<dbReference type="Proteomes" id="UP000785679">
    <property type="component" value="Unassembled WGS sequence"/>
</dbReference>
<accession>A0A8J8P450</accession>
<dbReference type="PANTHER" id="PTHR10589">
    <property type="entry name" value="UBIQUITIN CARBOXYL-TERMINAL HYDROLASE"/>
    <property type="match status" value="1"/>
</dbReference>
<evidence type="ECO:0000256" key="4">
    <source>
        <dbReference type="ARBA" id="ARBA00022786"/>
    </source>
</evidence>
<dbReference type="InterPro" id="IPR001578">
    <property type="entry name" value="Peptidase_C12_UCH"/>
</dbReference>
<dbReference type="OrthoDB" id="427186at2759"/>
<dbReference type="GO" id="GO:0004843">
    <property type="term" value="F:cysteine-type deubiquitinase activity"/>
    <property type="evidence" value="ECO:0007669"/>
    <property type="project" value="UniProtKB-UniRule"/>
</dbReference>
<dbReference type="GO" id="GO:0006511">
    <property type="term" value="P:ubiquitin-dependent protein catabolic process"/>
    <property type="evidence" value="ECO:0007669"/>
    <property type="project" value="UniProtKB-UniRule"/>
</dbReference>
<feature type="domain" description="UCH catalytic" evidence="9">
    <location>
        <begin position="10"/>
        <end position="228"/>
    </location>
</feature>
<keyword evidence="6 7" id="KW-0788">Thiol protease</keyword>
<keyword evidence="3 7" id="KW-0645">Protease</keyword>
<dbReference type="PROSITE" id="PS52048">
    <property type="entry name" value="UCH_DOMAIN"/>
    <property type="match status" value="1"/>
</dbReference>
<evidence type="ECO:0000256" key="6">
    <source>
        <dbReference type="ARBA" id="ARBA00022807"/>
    </source>
</evidence>
<name>A0A8J8P450_HALGN</name>
<evidence type="ECO:0000313" key="11">
    <source>
        <dbReference type="Proteomes" id="UP000785679"/>
    </source>
</evidence>
<keyword evidence="5 7" id="KW-0378">Hydrolase</keyword>
<dbReference type="EMBL" id="RRYP01001782">
    <property type="protein sequence ID" value="TNV85495.1"/>
    <property type="molecule type" value="Genomic_DNA"/>
</dbReference>
<evidence type="ECO:0000256" key="1">
    <source>
        <dbReference type="ARBA" id="ARBA00000707"/>
    </source>
</evidence>
<evidence type="ECO:0000313" key="10">
    <source>
        <dbReference type="EMBL" id="TNV85495.1"/>
    </source>
</evidence>
<dbReference type="InterPro" id="IPR038765">
    <property type="entry name" value="Papain-like_cys_pep_sf"/>
</dbReference>
<sequence length="233" mass="25545">MVEAQAPAFKWPPLESNPEVFTDYMRKVGLPEAWTINECFGLDDDCLSFVPKPTIAVIAVFESLAKDGSQREGGDPSLPVPFYMKQTENLDMACGVIACIHSILNNLHNIKLQEGSILEKYYLASKDKSALDRALALEAMEDFKSVHAASAAQGQTEVPDSGDNVNHHFIAFVRTEDGKLVELDGMKKGPVVLSEKTDDLLKDSADILLKRVADGLYSESISVQVLCKTPDEV</sequence>
<comment type="catalytic activity">
    <reaction evidence="1 7 8">
        <text>Thiol-dependent hydrolysis of ester, thioester, amide, peptide and isopeptide bonds formed by the C-terminal Gly of ubiquitin (a 76-residue protein attached to proteins as an intracellular targeting signal).</text>
        <dbReference type="EC" id="3.4.19.12"/>
    </reaction>
</comment>
<comment type="caution">
    <text evidence="10">The sequence shown here is derived from an EMBL/GenBank/DDBJ whole genome shotgun (WGS) entry which is preliminary data.</text>
</comment>
<dbReference type="Gene3D" id="3.40.532.10">
    <property type="entry name" value="Peptidase C12, ubiquitin carboxyl-terminal hydrolase"/>
    <property type="match status" value="1"/>
</dbReference>
<organism evidence="10 11">
    <name type="scientific">Halteria grandinella</name>
    <dbReference type="NCBI Taxonomy" id="5974"/>
    <lineage>
        <taxon>Eukaryota</taxon>
        <taxon>Sar</taxon>
        <taxon>Alveolata</taxon>
        <taxon>Ciliophora</taxon>
        <taxon>Intramacronucleata</taxon>
        <taxon>Spirotrichea</taxon>
        <taxon>Stichotrichia</taxon>
        <taxon>Sporadotrichida</taxon>
        <taxon>Halteriidae</taxon>
        <taxon>Halteria</taxon>
    </lineage>
</organism>
<feature type="site" description="Transition state stabilizer" evidence="7">
    <location>
        <position position="86"/>
    </location>
</feature>
<evidence type="ECO:0000256" key="8">
    <source>
        <dbReference type="RuleBase" id="RU361215"/>
    </source>
</evidence>
<keyword evidence="11" id="KW-1185">Reference proteome</keyword>
<evidence type="ECO:0000259" key="9">
    <source>
        <dbReference type="PROSITE" id="PS52048"/>
    </source>
</evidence>
<feature type="active site" description="Nucleophile" evidence="7">
    <location>
        <position position="94"/>
    </location>
</feature>
<reference evidence="10" key="1">
    <citation type="submission" date="2019-06" db="EMBL/GenBank/DDBJ databases">
        <authorList>
            <person name="Zheng W."/>
        </authorList>
    </citation>
    <scope>NUCLEOTIDE SEQUENCE</scope>
    <source>
        <strain evidence="10">QDHG01</strain>
    </source>
</reference>
<keyword evidence="4 7" id="KW-0833">Ubl conjugation pathway</keyword>
<dbReference type="GO" id="GO:0005737">
    <property type="term" value="C:cytoplasm"/>
    <property type="evidence" value="ECO:0007669"/>
    <property type="project" value="TreeGrafter"/>
</dbReference>
<dbReference type="SUPFAM" id="SSF54001">
    <property type="entry name" value="Cysteine proteinases"/>
    <property type="match status" value="1"/>
</dbReference>
<dbReference type="InterPro" id="IPR036959">
    <property type="entry name" value="Peptidase_C12_UCH_sf"/>
</dbReference>
<feature type="active site" description="Proton donor" evidence="7">
    <location>
        <position position="168"/>
    </location>
</feature>
<proteinExistence type="inferred from homology"/>
<dbReference type="GO" id="GO:0016579">
    <property type="term" value="P:protein deubiquitination"/>
    <property type="evidence" value="ECO:0007669"/>
    <property type="project" value="TreeGrafter"/>
</dbReference>
<dbReference type="EC" id="3.4.19.12" evidence="8"/>
<evidence type="ECO:0000256" key="7">
    <source>
        <dbReference type="PROSITE-ProRule" id="PRU01393"/>
    </source>
</evidence>
<evidence type="ECO:0000256" key="2">
    <source>
        <dbReference type="ARBA" id="ARBA00009326"/>
    </source>
</evidence>
<dbReference type="PANTHER" id="PTHR10589:SF17">
    <property type="entry name" value="UBIQUITIN CARBOXYL-TERMINAL HYDROLASE"/>
    <property type="match status" value="1"/>
</dbReference>
<gene>
    <name evidence="10" type="ORF">FGO68_gene971</name>
</gene>
<dbReference type="AlphaFoldDB" id="A0A8J8P450"/>
<dbReference type="PRINTS" id="PR00707">
    <property type="entry name" value="UBCTHYDRLASE"/>
</dbReference>
<evidence type="ECO:0000256" key="5">
    <source>
        <dbReference type="ARBA" id="ARBA00022801"/>
    </source>
</evidence>
<comment type="similarity">
    <text evidence="2 7 8">Belongs to the peptidase C12 family.</text>
</comment>
<protein>
    <recommendedName>
        <fullName evidence="8">Ubiquitin carboxyl-terminal hydrolase</fullName>
        <ecNumber evidence="8">3.4.19.12</ecNumber>
    </recommendedName>
</protein>
<feature type="site" description="Important for enzyme activity" evidence="7">
    <location>
        <position position="184"/>
    </location>
</feature>
<evidence type="ECO:0000256" key="3">
    <source>
        <dbReference type="ARBA" id="ARBA00022670"/>
    </source>
</evidence>
<dbReference type="Pfam" id="PF01088">
    <property type="entry name" value="Peptidase_C12"/>
    <property type="match status" value="1"/>
</dbReference>